<dbReference type="EMBL" id="BK014672">
    <property type="protein sequence ID" value="DAD67204.1"/>
    <property type="molecule type" value="Genomic_DNA"/>
</dbReference>
<dbReference type="Gene3D" id="3.30.70.370">
    <property type="match status" value="1"/>
</dbReference>
<dbReference type="Gene3D" id="1.10.150.20">
    <property type="entry name" value="5' to 3' exonuclease, C-terminal subdomain"/>
    <property type="match status" value="1"/>
</dbReference>
<comment type="catalytic activity">
    <reaction evidence="10">
        <text>DNA(n) + a 2'-deoxyribonucleoside 5'-triphosphate = DNA(n+1) + diphosphate</text>
        <dbReference type="Rhea" id="RHEA:22508"/>
        <dbReference type="Rhea" id="RHEA-COMP:17339"/>
        <dbReference type="Rhea" id="RHEA-COMP:17340"/>
        <dbReference type="ChEBI" id="CHEBI:33019"/>
        <dbReference type="ChEBI" id="CHEBI:61560"/>
        <dbReference type="ChEBI" id="CHEBI:173112"/>
        <dbReference type="EC" id="2.7.7.7"/>
    </reaction>
</comment>
<dbReference type="InterPro" id="IPR002298">
    <property type="entry name" value="DNA_polymerase_A"/>
</dbReference>
<evidence type="ECO:0000313" key="14">
    <source>
        <dbReference type="EMBL" id="DAD67204.1"/>
    </source>
</evidence>
<evidence type="ECO:0000256" key="10">
    <source>
        <dbReference type="ARBA" id="ARBA00049244"/>
    </source>
</evidence>
<keyword evidence="5" id="KW-0548">Nucleotidyltransferase</keyword>
<evidence type="ECO:0000256" key="5">
    <source>
        <dbReference type="ARBA" id="ARBA00022695"/>
    </source>
</evidence>
<dbReference type="InterPro" id="IPR012337">
    <property type="entry name" value="RNaseH-like_sf"/>
</dbReference>
<accession>A0A8S5LB20</accession>
<dbReference type="GO" id="GO:0003887">
    <property type="term" value="F:DNA-directed DNA polymerase activity"/>
    <property type="evidence" value="ECO:0007669"/>
    <property type="project" value="UniProtKB-KW"/>
</dbReference>
<dbReference type="PANTHER" id="PTHR10133:SF27">
    <property type="entry name" value="DNA POLYMERASE NU"/>
    <property type="match status" value="1"/>
</dbReference>
<evidence type="ECO:0000256" key="11">
    <source>
        <dbReference type="SAM" id="MobiDB-lite"/>
    </source>
</evidence>
<dbReference type="Pfam" id="PF01612">
    <property type="entry name" value="DNA_pol_A_exo1"/>
    <property type="match status" value="1"/>
</dbReference>
<evidence type="ECO:0000256" key="2">
    <source>
        <dbReference type="ARBA" id="ARBA00012417"/>
    </source>
</evidence>
<comment type="similarity">
    <text evidence="1">Belongs to the DNA polymerase type-A family.</text>
</comment>
<protein>
    <recommendedName>
        <fullName evidence="3">DNA polymerase</fullName>
        <ecNumber evidence="2">2.7.7.7</ecNumber>
    </recommendedName>
</protein>
<dbReference type="InterPro" id="IPR002562">
    <property type="entry name" value="3'-5'_exonuclease_dom"/>
</dbReference>
<feature type="domain" description="3'-5' exonuclease" evidence="12">
    <location>
        <begin position="12"/>
        <end position="206"/>
    </location>
</feature>
<dbReference type="Gene3D" id="3.30.420.10">
    <property type="entry name" value="Ribonuclease H-like superfamily/Ribonuclease H"/>
    <property type="match status" value="1"/>
</dbReference>
<dbReference type="SUPFAM" id="SSF56672">
    <property type="entry name" value="DNA/RNA polymerases"/>
    <property type="match status" value="1"/>
</dbReference>
<dbReference type="Pfam" id="PF00476">
    <property type="entry name" value="DNA_pol_A"/>
    <property type="match status" value="1"/>
</dbReference>
<evidence type="ECO:0000256" key="7">
    <source>
        <dbReference type="ARBA" id="ARBA00022932"/>
    </source>
</evidence>
<dbReference type="GO" id="GO:0003677">
    <property type="term" value="F:DNA binding"/>
    <property type="evidence" value="ECO:0007669"/>
    <property type="project" value="UniProtKB-KW"/>
</dbReference>
<evidence type="ECO:0000259" key="13">
    <source>
        <dbReference type="SMART" id="SM00482"/>
    </source>
</evidence>
<dbReference type="PANTHER" id="PTHR10133">
    <property type="entry name" value="DNA POLYMERASE I"/>
    <property type="match status" value="1"/>
</dbReference>
<dbReference type="InterPro" id="IPR001098">
    <property type="entry name" value="DNA-dir_DNA_pol_A_palm_dom"/>
</dbReference>
<dbReference type="InterPro" id="IPR036397">
    <property type="entry name" value="RNaseH_sf"/>
</dbReference>
<dbReference type="SMART" id="SM00474">
    <property type="entry name" value="35EXOc"/>
    <property type="match status" value="1"/>
</dbReference>
<dbReference type="InterPro" id="IPR043502">
    <property type="entry name" value="DNA/RNA_pol_sf"/>
</dbReference>
<organism evidence="14">
    <name type="scientific">Siphoviridae sp. ctXOZ1</name>
    <dbReference type="NCBI Taxonomy" id="2823585"/>
    <lineage>
        <taxon>Viruses</taxon>
        <taxon>Duplodnaviria</taxon>
        <taxon>Heunggongvirae</taxon>
        <taxon>Uroviricota</taxon>
        <taxon>Caudoviricetes</taxon>
    </lineage>
</organism>
<evidence type="ECO:0000256" key="8">
    <source>
        <dbReference type="ARBA" id="ARBA00023109"/>
    </source>
</evidence>
<dbReference type="GO" id="GO:0006302">
    <property type="term" value="P:double-strand break repair"/>
    <property type="evidence" value="ECO:0007669"/>
    <property type="project" value="TreeGrafter"/>
</dbReference>
<evidence type="ECO:0000256" key="1">
    <source>
        <dbReference type="ARBA" id="ARBA00007705"/>
    </source>
</evidence>
<dbReference type="InterPro" id="IPR019760">
    <property type="entry name" value="DNA-dir_DNA_pol_A_CS"/>
</dbReference>
<dbReference type="Gene3D" id="1.20.1060.10">
    <property type="entry name" value="Taq DNA Polymerase, Chain T, domain 4"/>
    <property type="match status" value="1"/>
</dbReference>
<evidence type="ECO:0000256" key="6">
    <source>
        <dbReference type="ARBA" id="ARBA00022705"/>
    </source>
</evidence>
<name>A0A8S5LB20_9CAUD</name>
<sequence>MKELTYLWQHHKAVIKCPENEADLREFAQWILAHKGEWIACDTETTGLDIFSADYKCRKVQFGVGLEAWVIDTDLYSDFSFINKLELKLIFQNASFDWSVLRRCFDVRIPFERIRDTKILAHLVDPRQPSEGGPGLSLEDLTRFYIDAKVADDVKASIGRIARDAGLTKADVFKLIDSWDEQYLLYAGMDVILTWGLYQIILPKVPTQSQKLIPFEHRVAEICSEIAYKGFKVDEEYLESLMARLEGEEAFWEAYAYEQWGLESVNSNREVSSILIEDGYTFTEKTPTGQYKVDQNALEKLSDQGSEMAAVVLEARGIRKKRNTWLKAFQENTDPDGRVHPFIHSLQARTGRMSVSGIPIQQLPSDDSIIRRVLIADEGESIISCDYKTQELRVLAALSGDENMINAFKHEEDLHQKTADASGVDRSVGKMVNFAYVYGSGPRNIAANAKISVEKAREVIKGFERSYPKVKQLNQKLQDQARKTGAVITPTGRVLPVDKDRPYSALNYLIQSTSRDITASALVRLADAGYLPYLRVPVHDEVISSVPAEEAQEYANQISATMAQNFQGLLIDTDAAVYGPSWGHGYMNEEDDPDEPSGSIKEDE</sequence>
<keyword evidence="8" id="KW-1194">Viral DNA replication</keyword>
<evidence type="ECO:0000256" key="9">
    <source>
        <dbReference type="ARBA" id="ARBA00023125"/>
    </source>
</evidence>
<keyword evidence="4" id="KW-0808">Transferase</keyword>
<dbReference type="EC" id="2.7.7.7" evidence="2"/>
<feature type="region of interest" description="Disordered" evidence="11">
    <location>
        <begin position="582"/>
        <end position="604"/>
    </location>
</feature>
<dbReference type="SUPFAM" id="SSF53098">
    <property type="entry name" value="Ribonuclease H-like"/>
    <property type="match status" value="1"/>
</dbReference>
<dbReference type="GO" id="GO:0008408">
    <property type="term" value="F:3'-5' exonuclease activity"/>
    <property type="evidence" value="ECO:0007669"/>
    <property type="project" value="InterPro"/>
</dbReference>
<keyword evidence="9" id="KW-0238">DNA-binding</keyword>
<feature type="domain" description="DNA-directed DNA polymerase family A palm" evidence="13">
    <location>
        <begin position="367"/>
        <end position="550"/>
    </location>
</feature>
<reference evidence="14" key="1">
    <citation type="journal article" date="2021" name="Proc. Natl. Acad. Sci. U.S.A.">
        <title>A Catalog of Tens of Thousands of Viruses from Human Metagenomes Reveals Hidden Associations with Chronic Diseases.</title>
        <authorList>
            <person name="Tisza M.J."/>
            <person name="Buck C.B."/>
        </authorList>
    </citation>
    <scope>NUCLEOTIDE SEQUENCE</scope>
    <source>
        <strain evidence="14">CtXOZ1</strain>
    </source>
</reference>
<dbReference type="GO" id="GO:0039693">
    <property type="term" value="P:viral DNA genome replication"/>
    <property type="evidence" value="ECO:0007669"/>
    <property type="project" value="UniProtKB-KW"/>
</dbReference>
<dbReference type="SMART" id="SM00482">
    <property type="entry name" value="POLAc"/>
    <property type="match status" value="1"/>
</dbReference>
<proteinExistence type="inferred from homology"/>
<dbReference type="GO" id="GO:0006261">
    <property type="term" value="P:DNA-templated DNA replication"/>
    <property type="evidence" value="ECO:0007669"/>
    <property type="project" value="InterPro"/>
</dbReference>
<evidence type="ECO:0000256" key="4">
    <source>
        <dbReference type="ARBA" id="ARBA00022679"/>
    </source>
</evidence>
<keyword evidence="7" id="KW-0239">DNA-directed DNA polymerase</keyword>
<evidence type="ECO:0000259" key="12">
    <source>
        <dbReference type="SMART" id="SM00474"/>
    </source>
</evidence>
<evidence type="ECO:0000256" key="3">
    <source>
        <dbReference type="ARBA" id="ARBA00015749"/>
    </source>
</evidence>
<dbReference type="PROSITE" id="PS00447">
    <property type="entry name" value="DNA_POLYMERASE_A"/>
    <property type="match status" value="1"/>
</dbReference>
<keyword evidence="6" id="KW-0235">DNA replication</keyword>